<evidence type="ECO:0000256" key="6">
    <source>
        <dbReference type="SAM" id="MobiDB-lite"/>
    </source>
</evidence>
<evidence type="ECO:0000313" key="10">
    <source>
        <dbReference type="Proteomes" id="UP000572817"/>
    </source>
</evidence>
<dbReference type="PANTHER" id="PTHR33048">
    <property type="entry name" value="PTH11-LIKE INTEGRAL MEMBRANE PROTEIN (AFU_ORTHOLOGUE AFUA_5G11245)"/>
    <property type="match status" value="1"/>
</dbReference>
<dbReference type="PANTHER" id="PTHR33048:SF2">
    <property type="entry name" value="SRPK"/>
    <property type="match status" value="1"/>
</dbReference>
<feature type="compositionally biased region" description="Basic and acidic residues" evidence="6">
    <location>
        <begin position="580"/>
        <end position="606"/>
    </location>
</feature>
<keyword evidence="10" id="KW-1185">Reference proteome</keyword>
<dbReference type="Pfam" id="PF04607">
    <property type="entry name" value="RelA_SpoT"/>
    <property type="match status" value="1"/>
</dbReference>
<dbReference type="SUPFAM" id="SSF81301">
    <property type="entry name" value="Nucleotidyltransferase"/>
    <property type="match status" value="1"/>
</dbReference>
<name>A0A8H4J286_9PEZI</name>
<dbReference type="EMBL" id="WWBZ02000013">
    <property type="protein sequence ID" value="KAF4310808.1"/>
    <property type="molecule type" value="Genomic_DNA"/>
</dbReference>
<comment type="caution">
    <text evidence="9">The sequence shown here is derived from an EMBL/GenBank/DDBJ whole genome shotgun (WGS) entry which is preliminary data.</text>
</comment>
<keyword evidence="2 7" id="KW-0812">Transmembrane</keyword>
<evidence type="ECO:0000256" key="5">
    <source>
        <dbReference type="ARBA" id="ARBA00038359"/>
    </source>
</evidence>
<accession>A0A8H4J286</accession>
<feature type="compositionally biased region" description="Gly residues" evidence="6">
    <location>
        <begin position="566"/>
        <end position="578"/>
    </location>
</feature>
<dbReference type="InterPro" id="IPR049326">
    <property type="entry name" value="Rhodopsin_dom_fungi"/>
</dbReference>
<dbReference type="InterPro" id="IPR007685">
    <property type="entry name" value="RelA_SpoT"/>
</dbReference>
<evidence type="ECO:0000259" key="8">
    <source>
        <dbReference type="SMART" id="SM00954"/>
    </source>
</evidence>
<feature type="transmembrane region" description="Helical" evidence="7">
    <location>
        <begin position="355"/>
        <end position="376"/>
    </location>
</feature>
<dbReference type="InterPro" id="IPR043519">
    <property type="entry name" value="NT_sf"/>
</dbReference>
<keyword evidence="3 7" id="KW-1133">Transmembrane helix</keyword>
<evidence type="ECO:0000256" key="2">
    <source>
        <dbReference type="ARBA" id="ARBA00022692"/>
    </source>
</evidence>
<comment type="similarity">
    <text evidence="5">Belongs to the SAT4 family.</text>
</comment>
<dbReference type="Gene3D" id="3.30.460.10">
    <property type="entry name" value="Beta Polymerase, domain 2"/>
    <property type="match status" value="1"/>
</dbReference>
<sequence>MSREIARKCELQLARSGIQASITSRVKEEESLKREFLQRNKTKRYKHAGDIREDIVDFAGVRIALYFPNHVQKTEELTREIFLADRPYIARISGYKSTHLRVSIKEEGRKHIVEIQMTSMLRNTWAQVGHDLMYKQMRGPVSAEEQRILDGLSGLIEVGEVLLEQLLDVYQTRSQYQRIKFANQYELGSFLLSQPLPHGIEMGSLEILLKFLTGTDHNNRKQLAPVMRKLEESRWYSSPLAQEGKDARRKASLSILVMEAILALADDEMVPTAEEGQLDPDIGKFKSMAGIIILLDELFPPPLPVVYSLETATAYIVGNRYLGLANNGMTPDERAALDLASHEASLRRGGSKAQIVGWCLYTLVLWLLKICMNACYTRVTHQIPHLELRVKIGWGLIGSTYLVVLLTILLGCNPFKRNWQIYPDPGNHCQPAVSELNCYVVLFLNIATDLWLISIPIPMLWKSQIRLKQKIGLTILFGAGIFVMIAGIIRCVIILSNPATGAQQAGNWAVRESFVAVVIGNLPMIYPVLHRGVRRLTSSQRSSKPRSDMPGMSGSGSRTFELGRSGMFGGGARKGAAGGAERRESFATDDSRGRIVEPGFGDKERALGISRTVETEVHVEDGASASESSRSYITGFGER</sequence>
<dbReference type="Proteomes" id="UP000572817">
    <property type="component" value="Unassembled WGS sequence"/>
</dbReference>
<gene>
    <name evidence="9" type="ORF">GTA08_BOTSDO13781</name>
</gene>
<dbReference type="OrthoDB" id="2988756at2759"/>
<dbReference type="GO" id="GO:0016020">
    <property type="term" value="C:membrane"/>
    <property type="evidence" value="ECO:0007669"/>
    <property type="project" value="UniProtKB-SubCell"/>
</dbReference>
<reference evidence="9" key="1">
    <citation type="submission" date="2020-04" db="EMBL/GenBank/DDBJ databases">
        <title>Genome Assembly and Annotation of Botryosphaeria dothidea sdau 11-99, a Latent Pathogen of Apple Fruit Ring Rot in China.</title>
        <authorList>
            <person name="Yu C."/>
            <person name="Diao Y."/>
            <person name="Lu Q."/>
            <person name="Zhao J."/>
            <person name="Cui S."/>
            <person name="Peng C."/>
            <person name="He B."/>
            <person name="Liu H."/>
        </authorList>
    </citation>
    <scope>NUCLEOTIDE SEQUENCE [LARGE SCALE GENOMIC DNA]</scope>
    <source>
        <strain evidence="9">Sdau11-99</strain>
    </source>
</reference>
<proteinExistence type="inferred from homology"/>
<dbReference type="InterPro" id="IPR052337">
    <property type="entry name" value="SAT4-like"/>
</dbReference>
<comment type="subcellular location">
    <subcellularLocation>
        <location evidence="1">Membrane</location>
        <topology evidence="1">Multi-pass membrane protein</topology>
    </subcellularLocation>
</comment>
<evidence type="ECO:0000256" key="4">
    <source>
        <dbReference type="ARBA" id="ARBA00023136"/>
    </source>
</evidence>
<feature type="transmembrane region" description="Helical" evidence="7">
    <location>
        <begin position="473"/>
        <end position="496"/>
    </location>
</feature>
<feature type="region of interest" description="Disordered" evidence="6">
    <location>
        <begin position="536"/>
        <end position="639"/>
    </location>
</feature>
<dbReference type="SMART" id="SM00954">
    <property type="entry name" value="RelA_SpoT"/>
    <property type="match status" value="1"/>
</dbReference>
<protein>
    <submittedName>
        <fullName evidence="9">Short-chain dehydrogenase reductase sdr protein</fullName>
    </submittedName>
</protein>
<dbReference type="CDD" id="cd05399">
    <property type="entry name" value="NT_Rel-Spo_like"/>
    <property type="match status" value="1"/>
</dbReference>
<organism evidence="9 10">
    <name type="scientific">Botryosphaeria dothidea</name>
    <dbReference type="NCBI Taxonomy" id="55169"/>
    <lineage>
        <taxon>Eukaryota</taxon>
        <taxon>Fungi</taxon>
        <taxon>Dikarya</taxon>
        <taxon>Ascomycota</taxon>
        <taxon>Pezizomycotina</taxon>
        <taxon>Dothideomycetes</taxon>
        <taxon>Dothideomycetes incertae sedis</taxon>
        <taxon>Botryosphaeriales</taxon>
        <taxon>Botryosphaeriaceae</taxon>
        <taxon>Botryosphaeria</taxon>
    </lineage>
</organism>
<evidence type="ECO:0000313" key="9">
    <source>
        <dbReference type="EMBL" id="KAF4310808.1"/>
    </source>
</evidence>
<feature type="domain" description="RelA/SpoT" evidence="8">
    <location>
        <begin position="24"/>
        <end position="138"/>
    </location>
</feature>
<dbReference type="AlphaFoldDB" id="A0A8H4J286"/>
<evidence type="ECO:0000256" key="1">
    <source>
        <dbReference type="ARBA" id="ARBA00004141"/>
    </source>
</evidence>
<keyword evidence="4 7" id="KW-0472">Membrane</keyword>
<evidence type="ECO:0000256" key="7">
    <source>
        <dbReference type="SAM" id="Phobius"/>
    </source>
</evidence>
<feature type="transmembrane region" description="Helical" evidence="7">
    <location>
        <begin position="388"/>
        <end position="410"/>
    </location>
</feature>
<dbReference type="Pfam" id="PF20684">
    <property type="entry name" value="Fung_rhodopsin"/>
    <property type="match status" value="1"/>
</dbReference>
<dbReference type="GO" id="GO:0015969">
    <property type="term" value="P:guanosine tetraphosphate metabolic process"/>
    <property type="evidence" value="ECO:0007669"/>
    <property type="project" value="InterPro"/>
</dbReference>
<evidence type="ECO:0000256" key="3">
    <source>
        <dbReference type="ARBA" id="ARBA00022989"/>
    </source>
</evidence>
<feature type="transmembrane region" description="Helical" evidence="7">
    <location>
        <begin position="440"/>
        <end position="461"/>
    </location>
</feature>